<dbReference type="PANTHER" id="PTHR43220:SF7">
    <property type="entry name" value="SNARE ASSOCIATED GOLGI PROTEIN FAMILY"/>
    <property type="match status" value="1"/>
</dbReference>
<protein>
    <submittedName>
        <fullName evidence="7">Transmembrane protein 41B</fullName>
    </submittedName>
</protein>
<evidence type="ECO:0000256" key="5">
    <source>
        <dbReference type="SAM" id="Phobius"/>
    </source>
</evidence>
<evidence type="ECO:0000313" key="8">
    <source>
        <dbReference type="Proteomes" id="UP000036987"/>
    </source>
</evidence>
<accession>A0A0K9P1A4</accession>
<name>A0A0K9P1A4_ZOSMR</name>
<evidence type="ECO:0000259" key="6">
    <source>
        <dbReference type="Pfam" id="PF09335"/>
    </source>
</evidence>
<feature type="transmembrane region" description="Helical" evidence="5">
    <location>
        <begin position="230"/>
        <end position="250"/>
    </location>
</feature>
<comment type="caution">
    <text evidence="7">The sequence shown here is derived from an EMBL/GenBank/DDBJ whole genome shotgun (WGS) entry which is preliminary data.</text>
</comment>
<gene>
    <name evidence="7" type="ORF">ZOSMA_49G00800</name>
</gene>
<dbReference type="Proteomes" id="UP000036987">
    <property type="component" value="Unassembled WGS sequence"/>
</dbReference>
<evidence type="ECO:0000256" key="4">
    <source>
        <dbReference type="ARBA" id="ARBA00023136"/>
    </source>
</evidence>
<dbReference type="PANTHER" id="PTHR43220">
    <property type="match status" value="1"/>
</dbReference>
<feature type="transmembrane region" description="Helical" evidence="5">
    <location>
        <begin position="24"/>
        <end position="45"/>
    </location>
</feature>
<evidence type="ECO:0000256" key="3">
    <source>
        <dbReference type="ARBA" id="ARBA00022989"/>
    </source>
</evidence>
<dbReference type="OMA" id="DNRDCLF"/>
<feature type="transmembrane region" description="Helical" evidence="5">
    <location>
        <begin position="196"/>
        <end position="218"/>
    </location>
</feature>
<organism evidence="7 8">
    <name type="scientific">Zostera marina</name>
    <name type="common">Eelgrass</name>
    <dbReference type="NCBI Taxonomy" id="29655"/>
    <lineage>
        <taxon>Eukaryota</taxon>
        <taxon>Viridiplantae</taxon>
        <taxon>Streptophyta</taxon>
        <taxon>Embryophyta</taxon>
        <taxon>Tracheophyta</taxon>
        <taxon>Spermatophyta</taxon>
        <taxon>Magnoliopsida</taxon>
        <taxon>Liliopsida</taxon>
        <taxon>Zosteraceae</taxon>
        <taxon>Zostera</taxon>
    </lineage>
</organism>
<dbReference type="Pfam" id="PF09335">
    <property type="entry name" value="VTT_dom"/>
    <property type="match status" value="1"/>
</dbReference>
<feature type="domain" description="VTT" evidence="6">
    <location>
        <begin position="96"/>
        <end position="215"/>
    </location>
</feature>
<feature type="transmembrane region" description="Helical" evidence="5">
    <location>
        <begin position="81"/>
        <end position="109"/>
    </location>
</feature>
<evidence type="ECO:0000256" key="2">
    <source>
        <dbReference type="ARBA" id="ARBA00022692"/>
    </source>
</evidence>
<dbReference type="OrthoDB" id="3364966at2759"/>
<proteinExistence type="predicted"/>
<dbReference type="GO" id="GO:0000045">
    <property type="term" value="P:autophagosome assembly"/>
    <property type="evidence" value="ECO:0000318"/>
    <property type="project" value="GO_Central"/>
</dbReference>
<keyword evidence="4 5" id="KW-0472">Membrane</keyword>
<evidence type="ECO:0000256" key="1">
    <source>
        <dbReference type="ARBA" id="ARBA00004141"/>
    </source>
</evidence>
<comment type="subcellular location">
    <subcellularLocation>
        <location evidence="1">Membrane</location>
        <topology evidence="1">Multi-pass membrane protein</topology>
    </subcellularLocation>
</comment>
<dbReference type="STRING" id="29655.A0A0K9P1A4"/>
<keyword evidence="8" id="KW-1185">Reference proteome</keyword>
<feature type="transmembrane region" description="Helical" evidence="5">
    <location>
        <begin position="116"/>
        <end position="137"/>
    </location>
</feature>
<dbReference type="GO" id="GO:0016020">
    <property type="term" value="C:membrane"/>
    <property type="evidence" value="ECO:0007669"/>
    <property type="project" value="UniProtKB-SubCell"/>
</dbReference>
<keyword evidence="2 5" id="KW-0812">Transmembrane</keyword>
<evidence type="ECO:0000313" key="7">
    <source>
        <dbReference type="EMBL" id="KMZ62012.1"/>
    </source>
</evidence>
<dbReference type="InterPro" id="IPR032816">
    <property type="entry name" value="VTT_dom"/>
</dbReference>
<reference evidence="8" key="1">
    <citation type="journal article" date="2016" name="Nature">
        <title>The genome of the seagrass Zostera marina reveals angiosperm adaptation to the sea.</title>
        <authorList>
            <person name="Olsen J.L."/>
            <person name="Rouze P."/>
            <person name="Verhelst B."/>
            <person name="Lin Y.-C."/>
            <person name="Bayer T."/>
            <person name="Collen J."/>
            <person name="Dattolo E."/>
            <person name="De Paoli E."/>
            <person name="Dittami S."/>
            <person name="Maumus F."/>
            <person name="Michel G."/>
            <person name="Kersting A."/>
            <person name="Lauritano C."/>
            <person name="Lohaus R."/>
            <person name="Toepel M."/>
            <person name="Tonon T."/>
            <person name="Vanneste K."/>
            <person name="Amirebrahimi M."/>
            <person name="Brakel J."/>
            <person name="Bostroem C."/>
            <person name="Chovatia M."/>
            <person name="Grimwood J."/>
            <person name="Jenkins J.W."/>
            <person name="Jueterbock A."/>
            <person name="Mraz A."/>
            <person name="Stam W.T."/>
            <person name="Tice H."/>
            <person name="Bornberg-Bauer E."/>
            <person name="Green P.J."/>
            <person name="Pearson G.A."/>
            <person name="Procaccini G."/>
            <person name="Duarte C.M."/>
            <person name="Schmutz J."/>
            <person name="Reusch T.B.H."/>
            <person name="Van de Peer Y."/>
        </authorList>
    </citation>
    <scope>NUCLEOTIDE SEQUENCE [LARGE SCALE GENOMIC DNA]</scope>
    <source>
        <strain evidence="8">cv. Finnish</strain>
    </source>
</reference>
<sequence>MEEERVDANLITNRPVSSSLRMEVATALGVLAMFVIGILGVYLSLPDSDYSFLKLPRSLEDIQLLRDHIELYASDYTTQVLVGYCIVYIFMQTFMIPGTIFMSLLAGALYGVVKGVALVVFAATSGASSCFFLSKMIGRPLVSSLWPEKLSFFQEKIASRRDNLLNYMLFLRVTPTLPNTFINLASPIVNVPYRTFFLATSIGLIPASYVTVKAGIALGELRSIEDLYDFQSIAVLFFIGVVSITPTLICKKQ</sequence>
<keyword evidence="3 5" id="KW-1133">Transmembrane helix</keyword>
<dbReference type="EMBL" id="LFYR01001429">
    <property type="protein sequence ID" value="KMZ62012.1"/>
    <property type="molecule type" value="Genomic_DNA"/>
</dbReference>
<dbReference type="AlphaFoldDB" id="A0A0K9P1A4"/>
<dbReference type="InterPro" id="IPR045014">
    <property type="entry name" value="TM41A/B"/>
</dbReference>